<protein>
    <submittedName>
        <fullName evidence="1">Uncharacterized protein</fullName>
    </submittedName>
</protein>
<dbReference type="InterPro" id="IPR052055">
    <property type="entry name" value="Hepadnavirus_pol/RT"/>
</dbReference>
<dbReference type="RefSeq" id="XP_011404799.1">
    <property type="nucleotide sequence ID" value="XM_011406497.1"/>
</dbReference>
<proteinExistence type="predicted"/>
<organism evidence="1 2">
    <name type="scientific">Amphimedon queenslandica</name>
    <name type="common">Sponge</name>
    <dbReference type="NCBI Taxonomy" id="400682"/>
    <lineage>
        <taxon>Eukaryota</taxon>
        <taxon>Metazoa</taxon>
        <taxon>Porifera</taxon>
        <taxon>Demospongiae</taxon>
        <taxon>Heteroscleromorpha</taxon>
        <taxon>Haplosclerida</taxon>
        <taxon>Niphatidae</taxon>
        <taxon>Amphimedon</taxon>
    </lineage>
</organism>
<dbReference type="Proteomes" id="UP000007879">
    <property type="component" value="Unassembled WGS sequence"/>
</dbReference>
<dbReference type="PANTHER" id="PTHR33050">
    <property type="entry name" value="REVERSE TRANSCRIPTASE DOMAIN-CONTAINING PROTEIN"/>
    <property type="match status" value="1"/>
</dbReference>
<keyword evidence="2" id="KW-1185">Reference proteome</keyword>
<dbReference type="KEGG" id="aqu:100639764"/>
<dbReference type="EnsemblMetazoa" id="XM_011406497.1">
    <property type="protein sequence ID" value="XP_011404799.1"/>
    <property type="gene ID" value="LOC100639764"/>
</dbReference>
<dbReference type="CDD" id="cd09275">
    <property type="entry name" value="RNase_HI_RT_DIRS1"/>
    <property type="match status" value="1"/>
</dbReference>
<dbReference type="GeneID" id="100639764"/>
<reference evidence="2" key="1">
    <citation type="journal article" date="2010" name="Nature">
        <title>The Amphimedon queenslandica genome and the evolution of animal complexity.</title>
        <authorList>
            <person name="Srivastava M."/>
            <person name="Simakov O."/>
            <person name="Chapman J."/>
            <person name="Fahey B."/>
            <person name="Gauthier M.E."/>
            <person name="Mitros T."/>
            <person name="Richards G.S."/>
            <person name="Conaco C."/>
            <person name="Dacre M."/>
            <person name="Hellsten U."/>
            <person name="Larroux C."/>
            <person name="Putnam N.H."/>
            <person name="Stanke M."/>
            <person name="Adamska M."/>
            <person name="Darling A."/>
            <person name="Degnan S.M."/>
            <person name="Oakley T.H."/>
            <person name="Plachetzki D.C."/>
            <person name="Zhai Y."/>
            <person name="Adamski M."/>
            <person name="Calcino A."/>
            <person name="Cummins S.F."/>
            <person name="Goodstein D.M."/>
            <person name="Harris C."/>
            <person name="Jackson D.J."/>
            <person name="Leys S.P."/>
            <person name="Shu S."/>
            <person name="Woodcroft B.J."/>
            <person name="Vervoort M."/>
            <person name="Kosik K.S."/>
            <person name="Manning G."/>
            <person name="Degnan B.M."/>
            <person name="Rokhsar D.S."/>
        </authorList>
    </citation>
    <scope>NUCLEOTIDE SEQUENCE [LARGE SCALE GENOMIC DNA]</scope>
</reference>
<dbReference type="AlphaFoldDB" id="A0AAN0IMZ3"/>
<sequence length="175" mass="19642">MWWQMFVSSWNGISMLSGPMNSPADVEVFSDASGSWGGGAFCFPQWFAFKWPLALESTSIQVKELIPVVMAAALFGSSWKGKLVVSSVNNEAVAYILNKTHSKESHLMHLIRLLVFYAAHFDFWFRAEHIPEKRNSLADALSRDNINYFLSQAPHFHTQPVSVPPSLLPLVALDE</sequence>
<reference evidence="1" key="2">
    <citation type="submission" date="2024-06" db="UniProtKB">
        <authorList>
            <consortium name="EnsemblMetazoa"/>
        </authorList>
    </citation>
    <scope>IDENTIFICATION</scope>
</reference>
<evidence type="ECO:0000313" key="1">
    <source>
        <dbReference type="EnsemblMetazoa" id="XP_011404799.1"/>
    </source>
</evidence>
<name>A0AAN0IMZ3_AMPQE</name>
<evidence type="ECO:0000313" key="2">
    <source>
        <dbReference type="Proteomes" id="UP000007879"/>
    </source>
</evidence>
<accession>A0AAN0IMZ3</accession>
<dbReference type="PANTHER" id="PTHR33050:SF8">
    <property type="entry name" value="REVERSE TRANSCRIPTASE DOMAIN-CONTAINING PROTEIN"/>
    <property type="match status" value="1"/>
</dbReference>